<evidence type="ECO:0000256" key="1">
    <source>
        <dbReference type="ARBA" id="ARBA00004196"/>
    </source>
</evidence>
<keyword evidence="4" id="KW-0406">Ion transport</keyword>
<proteinExistence type="inferred from homology"/>
<dbReference type="PANTHER" id="PTHR30532">
    <property type="entry name" value="IRON III DICITRATE-BINDING PERIPLASMIC PROTEIN"/>
    <property type="match status" value="1"/>
</dbReference>
<evidence type="ECO:0000313" key="7">
    <source>
        <dbReference type="EMBL" id="ATQ57743.1"/>
    </source>
</evidence>
<dbReference type="AlphaFoldDB" id="A0A2D2C5G3"/>
<comment type="subcellular location">
    <subcellularLocation>
        <location evidence="1">Cell envelope</location>
    </subcellularLocation>
</comment>
<dbReference type="InterPro" id="IPR002491">
    <property type="entry name" value="ABC_transptr_periplasmic_BD"/>
</dbReference>
<dbReference type="Proteomes" id="UP000229314">
    <property type="component" value="Plasmid pTT13-1"/>
</dbReference>
<evidence type="ECO:0000259" key="6">
    <source>
        <dbReference type="PROSITE" id="PS50983"/>
    </source>
</evidence>
<organism evidence="7 8">
    <name type="scientific">Paracoccus yeei</name>
    <dbReference type="NCBI Taxonomy" id="147645"/>
    <lineage>
        <taxon>Bacteria</taxon>
        <taxon>Pseudomonadati</taxon>
        <taxon>Pseudomonadota</taxon>
        <taxon>Alphaproteobacteria</taxon>
        <taxon>Rhodobacterales</taxon>
        <taxon>Paracoccaceae</taxon>
        <taxon>Paracoccus</taxon>
    </lineage>
</organism>
<dbReference type="GO" id="GO:1901678">
    <property type="term" value="P:iron coordination entity transport"/>
    <property type="evidence" value="ECO:0007669"/>
    <property type="project" value="UniProtKB-ARBA"/>
</dbReference>
<sequence length="309" mass="32613">MVGGAARPGRRAVLGLAAGLLAASAARGQADRPRPAPRLAAVDWAMLETAVAIGHMPVAACELIRFRIDAVEPEIPPGVIDLGLRGAPNYELLQLARPDLILSSPFYVQHRARLETIAPVLSVDVYTPGEPPLPKALAALDRLGEAVDDRPAAREARARAEARLDALAARLGRHADRPFSLIGIGDARHLRSFGHDSLFGSVLTRLGLENAWTDRTQFSFRAPLPIERLADAPEARLVILGGIPIEARQGLSRSILWRALPPVAAGRVYHLPEVNAFGGVPAALRFAGLLADALDAGPGAGPGAEPEAA</sequence>
<dbReference type="GO" id="GO:0030288">
    <property type="term" value="C:outer membrane-bounded periplasmic space"/>
    <property type="evidence" value="ECO:0007669"/>
    <property type="project" value="TreeGrafter"/>
</dbReference>
<accession>A0A2D2C5G3</accession>
<dbReference type="PRINTS" id="PR01715">
    <property type="entry name" value="FERRIBNDNGPP"/>
</dbReference>
<gene>
    <name evidence="7" type="ORF">PYTT13_17845</name>
</gene>
<dbReference type="CDD" id="cd01146">
    <property type="entry name" value="FhuD"/>
    <property type="match status" value="1"/>
</dbReference>
<evidence type="ECO:0000256" key="2">
    <source>
        <dbReference type="ARBA" id="ARBA00008814"/>
    </source>
</evidence>
<evidence type="ECO:0000256" key="4">
    <source>
        <dbReference type="ARBA" id="ARBA00022496"/>
    </source>
</evidence>
<name>A0A2D2C5G3_9RHOB</name>
<dbReference type="EMBL" id="CP024423">
    <property type="protein sequence ID" value="ATQ57743.1"/>
    <property type="molecule type" value="Genomic_DNA"/>
</dbReference>
<feature type="domain" description="Fe/B12 periplasmic-binding" evidence="6">
    <location>
        <begin position="38"/>
        <end position="298"/>
    </location>
</feature>
<evidence type="ECO:0000256" key="5">
    <source>
        <dbReference type="ARBA" id="ARBA00022729"/>
    </source>
</evidence>
<dbReference type="Gene3D" id="3.40.50.1980">
    <property type="entry name" value="Nitrogenase molybdenum iron protein domain"/>
    <property type="match status" value="2"/>
</dbReference>
<dbReference type="Pfam" id="PF01497">
    <property type="entry name" value="Peripla_BP_2"/>
    <property type="match status" value="1"/>
</dbReference>
<protein>
    <submittedName>
        <fullName evidence="7">Amino acid ABC transporter substrate-binding protein</fullName>
    </submittedName>
</protein>
<reference evidence="7 8" key="1">
    <citation type="submission" date="2017-10" db="EMBL/GenBank/DDBJ databases">
        <title>Complete genome sequence of Paracoccus yeei TT13 isolated from human skin.</title>
        <authorList>
            <person name="Lee K."/>
            <person name="Lim J.Y."/>
            <person name="Hwang I."/>
        </authorList>
    </citation>
    <scope>NUCLEOTIDE SEQUENCE [LARGE SCALE GENOMIC DNA]</scope>
    <source>
        <strain evidence="7 8">TT13</strain>
        <plasmid evidence="8">Plasmid ptt13-1</plasmid>
    </source>
</reference>
<dbReference type="PROSITE" id="PS50983">
    <property type="entry name" value="FE_B12_PBP"/>
    <property type="match status" value="1"/>
</dbReference>
<dbReference type="PANTHER" id="PTHR30532:SF1">
    <property type="entry name" value="IRON(3+)-HYDROXAMATE-BINDING PROTEIN FHUD"/>
    <property type="match status" value="1"/>
</dbReference>
<geneLocation type="plasmid" evidence="8">
    <name>ptt13-1</name>
</geneLocation>
<keyword evidence="3" id="KW-0813">Transport</keyword>
<dbReference type="GeneID" id="78899517"/>
<evidence type="ECO:0000313" key="8">
    <source>
        <dbReference type="Proteomes" id="UP000229314"/>
    </source>
</evidence>
<keyword evidence="4" id="KW-0410">Iron transport</keyword>
<comment type="similarity">
    <text evidence="2">Belongs to the bacterial solute-binding protein 8 family.</text>
</comment>
<dbReference type="RefSeq" id="WP_099650172.1">
    <property type="nucleotide sequence ID" value="NZ_CAJGAB010000006.1"/>
</dbReference>
<evidence type="ECO:0000256" key="3">
    <source>
        <dbReference type="ARBA" id="ARBA00022448"/>
    </source>
</evidence>
<keyword evidence="4" id="KW-0408">Iron</keyword>
<keyword evidence="7" id="KW-0614">Plasmid</keyword>
<dbReference type="InterPro" id="IPR051313">
    <property type="entry name" value="Bact_iron-sidero_bind"/>
</dbReference>
<dbReference type="SUPFAM" id="SSF53807">
    <property type="entry name" value="Helical backbone' metal receptor"/>
    <property type="match status" value="1"/>
</dbReference>
<keyword evidence="5" id="KW-0732">Signal</keyword>